<keyword evidence="4" id="KW-0963">Cytoplasm</keyword>
<dbReference type="GO" id="GO:0000776">
    <property type="term" value="C:kinetochore"/>
    <property type="evidence" value="ECO:0007669"/>
    <property type="project" value="TreeGrafter"/>
</dbReference>
<dbReference type="GO" id="GO:0032133">
    <property type="term" value="C:chromosome passenger complex"/>
    <property type="evidence" value="ECO:0007669"/>
    <property type="project" value="TreeGrafter"/>
</dbReference>
<gene>
    <name evidence="10" type="ORF">ONB1V03_LOCUS19930</name>
</gene>
<evidence type="ECO:0000256" key="6">
    <source>
        <dbReference type="ARBA" id="ARBA00023212"/>
    </source>
</evidence>
<evidence type="ECO:0000259" key="9">
    <source>
        <dbReference type="Pfam" id="PF03941"/>
    </source>
</evidence>
<keyword evidence="5" id="KW-0159">Chromosome partition</keyword>
<proteinExistence type="inferred from homology"/>
<dbReference type="PANTHER" id="PTHR13142:SF1">
    <property type="entry name" value="INNER CENTROMERE PROTEIN"/>
    <property type="match status" value="1"/>
</dbReference>
<evidence type="ECO:0000313" key="11">
    <source>
        <dbReference type="Proteomes" id="UP000728032"/>
    </source>
</evidence>
<dbReference type="OrthoDB" id="6504368at2759"/>
<dbReference type="InterPro" id="IPR005635">
    <property type="entry name" value="Inner_centromere_prot_ARK-bd"/>
</dbReference>
<feature type="non-terminal residue" evidence="10">
    <location>
        <position position="1"/>
    </location>
</feature>
<dbReference type="AlphaFoldDB" id="A0A7R9MNY3"/>
<evidence type="ECO:0000256" key="3">
    <source>
        <dbReference type="ARBA" id="ARBA00010042"/>
    </source>
</evidence>
<keyword evidence="7" id="KW-0539">Nucleus</keyword>
<dbReference type="GO" id="GO:0051257">
    <property type="term" value="P:meiotic spindle midzone assembly"/>
    <property type="evidence" value="ECO:0007669"/>
    <property type="project" value="TreeGrafter"/>
</dbReference>
<feature type="region of interest" description="Disordered" evidence="8">
    <location>
        <begin position="1"/>
        <end position="37"/>
    </location>
</feature>
<feature type="region of interest" description="Disordered" evidence="8">
    <location>
        <begin position="51"/>
        <end position="99"/>
    </location>
</feature>
<keyword evidence="11" id="KW-1185">Reference proteome</keyword>
<dbReference type="Proteomes" id="UP000728032">
    <property type="component" value="Unassembled WGS sequence"/>
</dbReference>
<dbReference type="GO" id="GO:0030496">
    <property type="term" value="C:midbody"/>
    <property type="evidence" value="ECO:0007669"/>
    <property type="project" value="TreeGrafter"/>
</dbReference>
<evidence type="ECO:0000256" key="8">
    <source>
        <dbReference type="SAM" id="MobiDB-lite"/>
    </source>
</evidence>
<evidence type="ECO:0000256" key="1">
    <source>
        <dbReference type="ARBA" id="ARBA00004123"/>
    </source>
</evidence>
<feature type="region of interest" description="Disordered" evidence="8">
    <location>
        <begin position="110"/>
        <end position="129"/>
    </location>
</feature>
<evidence type="ECO:0000256" key="4">
    <source>
        <dbReference type="ARBA" id="ARBA00022490"/>
    </source>
</evidence>
<dbReference type="GO" id="GO:0000281">
    <property type="term" value="P:mitotic cytokinesis"/>
    <property type="evidence" value="ECO:0007669"/>
    <property type="project" value="TreeGrafter"/>
</dbReference>
<comment type="similarity">
    <text evidence="3">Belongs to the INCENP family.</text>
</comment>
<evidence type="ECO:0000313" key="10">
    <source>
        <dbReference type="EMBL" id="CAD7663371.1"/>
    </source>
</evidence>
<sequence length="382" mass="45035">SAAESKALTDSALKKRQEADDERRQRLLASQEKEKRAVEKRRILIEQSVTEKKMKSQEKAMRAAELREANKLRETERLLREQQKREEWERKREEERRELLRRKQEEVFAKQREVERRRRDMETKELEAKQRREYELQRKHDAERERQREQERMAALIQHHNNSLQQKAMANSYIKKCEPTATVTTATSAAYMPRVVVSKLSPELTAQHTTVPTTTSSSNLLKVLDNESMTHKPDPNSTYTKPVANETFSMDREVEVTSSYDMTPPPKEHDYDNYDISQIASDDDTDDESQPRKRIPGWARGQAFIKQVHRQYSKPYKQVYRDVKEVFGSGDVLLEAFKTDFDLMFPKKPLHPKYQKRTSSAVWDDPPARYRTANESINESFL</sequence>
<feature type="region of interest" description="Disordered" evidence="8">
    <location>
        <begin position="227"/>
        <end position="248"/>
    </location>
</feature>
<feature type="domain" description="Inner centromere protein ARK-binding" evidence="9">
    <location>
        <begin position="279"/>
        <end position="329"/>
    </location>
</feature>
<name>A0A7R9MNY3_9ACAR</name>
<evidence type="ECO:0000256" key="5">
    <source>
        <dbReference type="ARBA" id="ARBA00022829"/>
    </source>
</evidence>
<feature type="compositionally biased region" description="Basic and acidic residues" evidence="8">
    <location>
        <begin position="12"/>
        <end position="37"/>
    </location>
</feature>
<protein>
    <recommendedName>
        <fullName evidence="9">Inner centromere protein ARK-binding domain-containing protein</fullName>
    </recommendedName>
</protein>
<dbReference type="EMBL" id="OC947013">
    <property type="protein sequence ID" value="CAD7663371.1"/>
    <property type="molecule type" value="Genomic_DNA"/>
</dbReference>
<dbReference type="GO" id="GO:1990385">
    <property type="term" value="C:meiotic spindle midzone"/>
    <property type="evidence" value="ECO:0007669"/>
    <property type="project" value="TreeGrafter"/>
</dbReference>
<accession>A0A7R9MNY3</accession>
<dbReference type="GO" id="GO:0005634">
    <property type="term" value="C:nucleus"/>
    <property type="evidence" value="ECO:0007669"/>
    <property type="project" value="UniProtKB-SubCell"/>
</dbReference>
<dbReference type="PANTHER" id="PTHR13142">
    <property type="entry name" value="INNER CENTROMERE PROTEIN"/>
    <property type="match status" value="1"/>
</dbReference>
<dbReference type="EMBL" id="CAJPVJ010032188">
    <property type="protein sequence ID" value="CAG2180508.1"/>
    <property type="molecule type" value="Genomic_DNA"/>
</dbReference>
<keyword evidence="6" id="KW-0206">Cytoskeleton</keyword>
<evidence type="ECO:0000256" key="2">
    <source>
        <dbReference type="ARBA" id="ARBA00004186"/>
    </source>
</evidence>
<evidence type="ECO:0000256" key="7">
    <source>
        <dbReference type="ARBA" id="ARBA00023242"/>
    </source>
</evidence>
<organism evidence="10">
    <name type="scientific">Oppiella nova</name>
    <dbReference type="NCBI Taxonomy" id="334625"/>
    <lineage>
        <taxon>Eukaryota</taxon>
        <taxon>Metazoa</taxon>
        <taxon>Ecdysozoa</taxon>
        <taxon>Arthropoda</taxon>
        <taxon>Chelicerata</taxon>
        <taxon>Arachnida</taxon>
        <taxon>Acari</taxon>
        <taxon>Acariformes</taxon>
        <taxon>Sarcoptiformes</taxon>
        <taxon>Oribatida</taxon>
        <taxon>Brachypylina</taxon>
        <taxon>Oppioidea</taxon>
        <taxon>Oppiidae</taxon>
        <taxon>Oppiella</taxon>
    </lineage>
</organism>
<reference evidence="10" key="1">
    <citation type="submission" date="2020-11" db="EMBL/GenBank/DDBJ databases">
        <authorList>
            <person name="Tran Van P."/>
        </authorList>
    </citation>
    <scope>NUCLEOTIDE SEQUENCE</scope>
</reference>
<dbReference type="GO" id="GO:0051310">
    <property type="term" value="P:metaphase chromosome alignment"/>
    <property type="evidence" value="ECO:0007669"/>
    <property type="project" value="TreeGrafter"/>
</dbReference>
<dbReference type="Pfam" id="PF03941">
    <property type="entry name" value="INCENP_ARK-bind"/>
    <property type="match status" value="1"/>
</dbReference>
<dbReference type="Gene3D" id="1.20.5.2230">
    <property type="match status" value="1"/>
</dbReference>
<comment type="subcellular location">
    <subcellularLocation>
        <location evidence="2">Cytoplasm</location>
        <location evidence="2">Cytoskeleton</location>
        <location evidence="2">Spindle</location>
    </subcellularLocation>
    <subcellularLocation>
        <location evidence="1">Nucleus</location>
    </subcellularLocation>
</comment>